<dbReference type="InterPro" id="IPR024524">
    <property type="entry name" value="DUF3800"/>
</dbReference>
<evidence type="ECO:0000313" key="2">
    <source>
        <dbReference type="Proteomes" id="UP001429984"/>
    </source>
</evidence>
<comment type="caution">
    <text evidence="1">The sequence shown here is derived from an EMBL/GenBank/DDBJ whole genome shotgun (WGS) entry which is preliminary data.</text>
</comment>
<organism evidence="1 2">
    <name type="scientific">Lysobacter niastensis</name>
    <dbReference type="NCBI Taxonomy" id="380629"/>
    <lineage>
        <taxon>Bacteria</taxon>
        <taxon>Pseudomonadati</taxon>
        <taxon>Pseudomonadota</taxon>
        <taxon>Gammaproteobacteria</taxon>
        <taxon>Lysobacterales</taxon>
        <taxon>Lysobacteraceae</taxon>
        <taxon>Lysobacter</taxon>
    </lineage>
</organism>
<dbReference type="EMBL" id="JADLZT010000001">
    <property type="protein sequence ID" value="MBF6022870.1"/>
    <property type="molecule type" value="Genomic_DNA"/>
</dbReference>
<evidence type="ECO:0000313" key="1">
    <source>
        <dbReference type="EMBL" id="MBF6022870.1"/>
    </source>
</evidence>
<reference evidence="1 2" key="1">
    <citation type="submission" date="2020-11" db="EMBL/GenBank/DDBJ databases">
        <title>Draft Genome Sequence and Secondary Metabolite Biosynthetic Potential of the Lysobacter niastensis Type strain DSM 18481.</title>
        <authorList>
            <person name="Turrini P."/>
            <person name="Artuso I."/>
            <person name="Tescari M."/>
            <person name="Lugli G.A."/>
            <person name="Frangipani E."/>
            <person name="Ventura M."/>
            <person name="Visca P."/>
        </authorList>
    </citation>
    <scope>NUCLEOTIDE SEQUENCE [LARGE SCALE GENOMIC DNA]</scope>
    <source>
        <strain evidence="1 2">DSM 18481</strain>
    </source>
</reference>
<name>A0ABS0B306_9GAMM</name>
<keyword evidence="2" id="KW-1185">Reference proteome</keyword>
<accession>A0ABS0B306</accession>
<proteinExistence type="predicted"/>
<sequence length="244" mass="27759">MNSDYLIFIDESGDHGLASIDRHYPVFVLCCVLIRKDHYVNQLVPRLTKLKLDVWGHAEVVLHEHDIRKPKGVYSILQIEHVRNAFHQQITEIFAECEYMLIYSVIKKEEYARRYAAPASPYDLSMSFVLERAFLELNSRGQGARKTHVVVECRGKVEDAQLATAFERIVNGNNACGRALPFDLVMVPKVANSAGLQLADLAARPIGIRTIRPEQANRAYETIRTKIRRNAQDEALGWGVKLFP</sequence>
<dbReference type="Proteomes" id="UP001429984">
    <property type="component" value="Unassembled WGS sequence"/>
</dbReference>
<dbReference type="RefSeq" id="WP_194929449.1">
    <property type="nucleotide sequence ID" value="NZ_JADLZT010000001.1"/>
</dbReference>
<gene>
    <name evidence="1" type="ORF">IU514_02395</name>
</gene>
<protein>
    <submittedName>
        <fullName evidence="1">DUF3800 domain-containing protein</fullName>
    </submittedName>
</protein>
<dbReference type="Pfam" id="PF12686">
    <property type="entry name" value="DUF3800"/>
    <property type="match status" value="1"/>
</dbReference>